<feature type="transmembrane region" description="Helical" evidence="1">
    <location>
        <begin position="55"/>
        <end position="82"/>
    </location>
</feature>
<organism evidence="2 3">
    <name type="scientific">Mycena indigotica</name>
    <dbReference type="NCBI Taxonomy" id="2126181"/>
    <lineage>
        <taxon>Eukaryota</taxon>
        <taxon>Fungi</taxon>
        <taxon>Dikarya</taxon>
        <taxon>Basidiomycota</taxon>
        <taxon>Agaricomycotina</taxon>
        <taxon>Agaricomycetes</taxon>
        <taxon>Agaricomycetidae</taxon>
        <taxon>Agaricales</taxon>
        <taxon>Marasmiineae</taxon>
        <taxon>Mycenaceae</taxon>
        <taxon>Mycena</taxon>
    </lineage>
</organism>
<dbReference type="Proteomes" id="UP000636479">
    <property type="component" value="Unassembled WGS sequence"/>
</dbReference>
<name>A0A8H6TFX1_9AGAR</name>
<keyword evidence="1" id="KW-0472">Membrane</keyword>
<accession>A0A8H6TFX1</accession>
<evidence type="ECO:0000313" key="2">
    <source>
        <dbReference type="EMBL" id="KAF7315972.1"/>
    </source>
</evidence>
<evidence type="ECO:0000313" key="3">
    <source>
        <dbReference type="Proteomes" id="UP000636479"/>
    </source>
</evidence>
<keyword evidence="3" id="KW-1185">Reference proteome</keyword>
<dbReference type="AlphaFoldDB" id="A0A8H6TFX1"/>
<feature type="transmembrane region" description="Helical" evidence="1">
    <location>
        <begin position="134"/>
        <end position="155"/>
    </location>
</feature>
<feature type="transmembrane region" description="Helical" evidence="1">
    <location>
        <begin position="20"/>
        <end position="43"/>
    </location>
</feature>
<protein>
    <submittedName>
        <fullName evidence="2">Uncharacterized protein</fullName>
    </submittedName>
</protein>
<dbReference type="EMBL" id="JACAZF010000001">
    <property type="protein sequence ID" value="KAF7315972.1"/>
    <property type="molecule type" value="Genomic_DNA"/>
</dbReference>
<evidence type="ECO:0000256" key="1">
    <source>
        <dbReference type="SAM" id="Phobius"/>
    </source>
</evidence>
<comment type="caution">
    <text evidence="2">The sequence shown here is derived from an EMBL/GenBank/DDBJ whole genome shotgun (WGS) entry which is preliminary data.</text>
</comment>
<keyword evidence="1" id="KW-1133">Transmembrane helix</keyword>
<feature type="transmembrane region" description="Helical" evidence="1">
    <location>
        <begin position="218"/>
        <end position="243"/>
    </location>
</feature>
<dbReference type="OrthoDB" id="2905268at2759"/>
<feature type="transmembrane region" description="Helical" evidence="1">
    <location>
        <begin position="175"/>
        <end position="198"/>
    </location>
</feature>
<dbReference type="RefSeq" id="XP_037225995.1">
    <property type="nucleotide sequence ID" value="XM_037358085.1"/>
</dbReference>
<reference evidence="2" key="1">
    <citation type="submission" date="2020-05" db="EMBL/GenBank/DDBJ databases">
        <title>Mycena genomes resolve the evolution of fungal bioluminescence.</title>
        <authorList>
            <person name="Tsai I.J."/>
        </authorList>
    </citation>
    <scope>NUCLEOTIDE SEQUENCE</scope>
    <source>
        <strain evidence="2">171206Taipei</strain>
    </source>
</reference>
<keyword evidence="1" id="KW-0812">Transmembrane</keyword>
<sequence length="354" mass="39374">MSFAPNESAAALWNERSILAGLFLGTIGFGIHLTLFFECVQALCSRRESQRNRELLVFVCLLFTLGNIGNATNIIFAQKTFIDNRNYPGGPNAFFVEQSTNWSAVVCNSVYIVNSWFQDALLVYRFWMIYNRNYYIIALPIVAFLSSMVLSSILIAELSQPGKTIWTKISVNLAIPYWSISISMTVILTALIAGRLLYMRYRLRHLIGRATRTTYMTVSAMLVESAMIYSANALVFLISYGVNSPVQNLALPLLGQTQSIAPLLIILRVARGKAWSGDTTNQLTSVRFAEKSGSRPTFPHGGSTTILEELRLQSKNDGEPAEANLEMGGMRDDETIEFRVKSTGHTAPTPQEVV</sequence>
<gene>
    <name evidence="2" type="ORF">MIND_00114100</name>
</gene>
<dbReference type="GeneID" id="59340601"/>
<proteinExistence type="predicted"/>